<organism evidence="1 2">
    <name type="scientific">Methanococcoides alaskense</name>
    <dbReference type="NCBI Taxonomy" id="325778"/>
    <lineage>
        <taxon>Archaea</taxon>
        <taxon>Methanobacteriati</taxon>
        <taxon>Methanobacteriota</taxon>
        <taxon>Stenosarchaea group</taxon>
        <taxon>Methanomicrobia</taxon>
        <taxon>Methanosarcinales</taxon>
        <taxon>Methanosarcinaceae</taxon>
        <taxon>Methanococcoides</taxon>
    </lineage>
</organism>
<gene>
    <name evidence="1" type="ORF">J2750_001027</name>
</gene>
<dbReference type="InterPro" id="IPR036388">
    <property type="entry name" value="WH-like_DNA-bd_sf"/>
</dbReference>
<sequence>MSRQIILINIEKPVEKDLLNDIHWFCDSFGLSSGRDTEDISKKIVLSMLTNISEEDGVTSEVLATTLGIKLSRVNHHLRNLIDAGLVYRKKRSLYLRGGSLKAAVCEMRKDSERIFDELEMMAEVIDNEVGLKCRSH</sequence>
<dbReference type="InterPro" id="IPR036390">
    <property type="entry name" value="WH_DNA-bd_sf"/>
</dbReference>
<protein>
    <submittedName>
        <fullName evidence="1">Transcriptional regulator</fullName>
    </submittedName>
</protein>
<proteinExistence type="predicted"/>
<comment type="caution">
    <text evidence="1">The sequence shown here is derived from an EMBL/GenBank/DDBJ whole genome shotgun (WGS) entry which is preliminary data.</text>
</comment>
<dbReference type="EMBL" id="JAVDQI010000002">
    <property type="protein sequence ID" value="MDR6222582.1"/>
    <property type="molecule type" value="Genomic_DNA"/>
</dbReference>
<name>A0AA90TYY7_9EURY</name>
<keyword evidence="2" id="KW-1185">Reference proteome</keyword>
<dbReference type="RefSeq" id="WP_270095279.1">
    <property type="nucleotide sequence ID" value="NZ_JAQFFK010000001.1"/>
</dbReference>
<dbReference type="Proteomes" id="UP001185015">
    <property type="component" value="Unassembled WGS sequence"/>
</dbReference>
<accession>A0AA90TYY7</accession>
<evidence type="ECO:0000313" key="2">
    <source>
        <dbReference type="Proteomes" id="UP001185015"/>
    </source>
</evidence>
<reference evidence="1 2" key="1">
    <citation type="submission" date="2023-07" db="EMBL/GenBank/DDBJ databases">
        <title>Genomic Encyclopedia of Type Strains, Phase IV (KMG-IV): sequencing the most valuable type-strain genomes for metagenomic binning, comparative biology and taxonomic classification.</title>
        <authorList>
            <person name="Goeker M."/>
        </authorList>
    </citation>
    <scope>NUCLEOTIDE SEQUENCE [LARGE SCALE GENOMIC DNA]</scope>
    <source>
        <strain evidence="1 2">DSM 17273</strain>
    </source>
</reference>
<dbReference type="AlphaFoldDB" id="A0AA90TYY7"/>
<evidence type="ECO:0000313" key="1">
    <source>
        <dbReference type="EMBL" id="MDR6222582.1"/>
    </source>
</evidence>
<dbReference type="Pfam" id="PF12840">
    <property type="entry name" value="HTH_20"/>
    <property type="match status" value="1"/>
</dbReference>
<dbReference type="Gene3D" id="1.10.10.10">
    <property type="entry name" value="Winged helix-like DNA-binding domain superfamily/Winged helix DNA-binding domain"/>
    <property type="match status" value="1"/>
</dbReference>
<dbReference type="SUPFAM" id="SSF46785">
    <property type="entry name" value="Winged helix' DNA-binding domain"/>
    <property type="match status" value="1"/>
</dbReference>